<dbReference type="EMBL" id="CP045929">
    <property type="protein sequence ID" value="QGK71200.1"/>
    <property type="molecule type" value="Genomic_DNA"/>
</dbReference>
<dbReference type="RefSeq" id="WP_154077776.1">
    <property type="nucleotide sequence ID" value="NZ_CP045929.1"/>
</dbReference>
<protein>
    <submittedName>
        <fullName evidence="1">Uncharacterized protein</fullName>
    </submittedName>
</protein>
<reference evidence="2" key="1">
    <citation type="submission" date="2019-11" db="EMBL/GenBank/DDBJ databases">
        <title>The complete genome sequence of Saccharopolyspora sp. E2A.</title>
        <authorList>
            <person name="Zhang G."/>
        </authorList>
    </citation>
    <scope>NUCLEOTIDE SEQUENCE [LARGE SCALE GENOMIC DNA]</scope>
    <source>
        <strain evidence="2">E2A</strain>
    </source>
</reference>
<organism evidence="1 2">
    <name type="scientific">Allosaccharopolyspora coralli</name>
    <dbReference type="NCBI Taxonomy" id="2665642"/>
    <lineage>
        <taxon>Bacteria</taxon>
        <taxon>Bacillati</taxon>
        <taxon>Actinomycetota</taxon>
        <taxon>Actinomycetes</taxon>
        <taxon>Pseudonocardiales</taxon>
        <taxon>Pseudonocardiaceae</taxon>
        <taxon>Allosaccharopolyspora</taxon>
    </lineage>
</organism>
<dbReference type="AlphaFoldDB" id="A0A5Q3QBG7"/>
<dbReference type="Proteomes" id="UP000371041">
    <property type="component" value="Chromosome"/>
</dbReference>
<dbReference type="KEGG" id="sace:GIY23_18230"/>
<proteinExistence type="predicted"/>
<gene>
    <name evidence="1" type="ORF">GIY23_18230</name>
</gene>
<evidence type="ECO:0000313" key="1">
    <source>
        <dbReference type="EMBL" id="QGK71200.1"/>
    </source>
</evidence>
<keyword evidence="2" id="KW-1185">Reference proteome</keyword>
<sequence>MMASEKRMALAKIEAGLAALERMRDELPTGGDLKSSGAAFSRELYEINAMALELDSRAGSLRLALKYDSEDLLTPPVR</sequence>
<evidence type="ECO:0000313" key="2">
    <source>
        <dbReference type="Proteomes" id="UP000371041"/>
    </source>
</evidence>
<name>A0A5Q3QBG7_9PSEU</name>
<accession>A0A5Q3QBG7</accession>